<gene>
    <name evidence="11" type="ORF">Ocin01_09467</name>
</gene>
<sequence>MSQPESPHFIPHESFKKLTHEDALFFENFDFRDKKQWMAENWTLSIAITALYLGFIFLGQLYMRNRSPYDLRRLLTSWNVLLALFSIAATMRTLPELIRILLQNHGFHHSACSPCEDVSPASAFWAWAFVLSKVAELGDTIFIILRKQPLIFLHWYHHLTVLLYSWYSYGDYIAPARWFVVMNYLVHSFMYTYYALKSLRWRIPRVISMSLTFLQLSQMVIGFWVNMYAYTIKNEGLECDISYHHLQIGFGIYASYFALFLNFFYNAYFGAKRKQALEKKHDAPNNVLKNGIANGHVNNTHGYGLRNRVGTNA</sequence>
<evidence type="ECO:0000256" key="8">
    <source>
        <dbReference type="ARBA" id="ARBA00023136"/>
    </source>
</evidence>
<dbReference type="InterPro" id="IPR030457">
    <property type="entry name" value="ELO_CS"/>
</dbReference>
<dbReference type="EMBL" id="LJIJ01000463">
    <property type="protein sequence ID" value="ODM97202.1"/>
    <property type="molecule type" value="Genomic_DNA"/>
</dbReference>
<evidence type="ECO:0000256" key="2">
    <source>
        <dbReference type="ARBA" id="ARBA00022516"/>
    </source>
</evidence>
<evidence type="ECO:0000313" key="11">
    <source>
        <dbReference type="EMBL" id="ODM97202.1"/>
    </source>
</evidence>
<evidence type="ECO:0000256" key="9">
    <source>
        <dbReference type="ARBA" id="ARBA00023160"/>
    </source>
</evidence>
<evidence type="ECO:0000256" key="4">
    <source>
        <dbReference type="ARBA" id="ARBA00022692"/>
    </source>
</evidence>
<accession>A0A1D2MW57</accession>
<comment type="subcellular location">
    <subcellularLocation>
        <location evidence="1">Membrane</location>
        <topology evidence="1">Multi-pass membrane protein</topology>
    </subcellularLocation>
</comment>
<dbReference type="PANTHER" id="PTHR11157">
    <property type="entry name" value="FATTY ACID ACYL TRANSFERASE-RELATED"/>
    <property type="match status" value="1"/>
</dbReference>
<feature type="transmembrane region" description="Helical" evidence="10">
    <location>
        <begin position="206"/>
        <end position="230"/>
    </location>
</feature>
<keyword evidence="8 10" id="KW-0472">Membrane</keyword>
<dbReference type="AlphaFoldDB" id="A0A1D2MW57"/>
<keyword evidence="5 10" id="KW-0276">Fatty acid metabolism</keyword>
<dbReference type="STRING" id="48709.A0A1D2MW57"/>
<evidence type="ECO:0000256" key="1">
    <source>
        <dbReference type="ARBA" id="ARBA00004141"/>
    </source>
</evidence>
<keyword evidence="9 10" id="KW-0275">Fatty acid biosynthesis</keyword>
<reference evidence="11 12" key="1">
    <citation type="journal article" date="2016" name="Genome Biol. Evol.">
        <title>Gene Family Evolution Reflects Adaptation to Soil Environmental Stressors in the Genome of the Collembolan Orchesella cincta.</title>
        <authorList>
            <person name="Faddeeva-Vakhrusheva A."/>
            <person name="Derks M.F."/>
            <person name="Anvar S.Y."/>
            <person name="Agamennone V."/>
            <person name="Suring W."/>
            <person name="Smit S."/>
            <person name="van Straalen N.M."/>
            <person name="Roelofs D."/>
        </authorList>
    </citation>
    <scope>NUCLEOTIDE SEQUENCE [LARGE SCALE GENOMIC DNA]</scope>
    <source>
        <tissue evidence="11">Mixed pool</tissue>
    </source>
</reference>
<proteinExistence type="inferred from homology"/>
<evidence type="ECO:0000256" key="3">
    <source>
        <dbReference type="ARBA" id="ARBA00022679"/>
    </source>
</evidence>
<dbReference type="GO" id="GO:0030148">
    <property type="term" value="P:sphingolipid biosynthetic process"/>
    <property type="evidence" value="ECO:0007669"/>
    <property type="project" value="TreeGrafter"/>
</dbReference>
<dbReference type="Pfam" id="PF01151">
    <property type="entry name" value="ELO"/>
    <property type="match status" value="1"/>
</dbReference>
<dbReference type="GO" id="GO:0005789">
    <property type="term" value="C:endoplasmic reticulum membrane"/>
    <property type="evidence" value="ECO:0007669"/>
    <property type="project" value="TreeGrafter"/>
</dbReference>
<evidence type="ECO:0000313" key="12">
    <source>
        <dbReference type="Proteomes" id="UP000094527"/>
    </source>
</evidence>
<dbReference type="PANTHER" id="PTHR11157:SF17">
    <property type="entry name" value="ELONGATION OF VERY LONG CHAIN FATTY ACIDS PROTEIN 6"/>
    <property type="match status" value="1"/>
</dbReference>
<keyword evidence="12" id="KW-1185">Reference proteome</keyword>
<dbReference type="EC" id="2.3.1.199" evidence="10"/>
<dbReference type="GO" id="GO:0034625">
    <property type="term" value="P:fatty acid elongation, monounsaturated fatty acid"/>
    <property type="evidence" value="ECO:0007669"/>
    <property type="project" value="TreeGrafter"/>
</dbReference>
<dbReference type="OrthoDB" id="10259681at2759"/>
<evidence type="ECO:0000256" key="5">
    <source>
        <dbReference type="ARBA" id="ARBA00022832"/>
    </source>
</evidence>
<evidence type="ECO:0000256" key="6">
    <source>
        <dbReference type="ARBA" id="ARBA00022989"/>
    </source>
</evidence>
<feature type="transmembrane region" description="Helical" evidence="10">
    <location>
        <begin position="74"/>
        <end position="94"/>
    </location>
</feature>
<feature type="transmembrane region" description="Helical" evidence="10">
    <location>
        <begin position="124"/>
        <end position="145"/>
    </location>
</feature>
<keyword evidence="4 10" id="KW-0812">Transmembrane</keyword>
<keyword evidence="2 10" id="KW-0444">Lipid biosynthesis</keyword>
<dbReference type="GO" id="GO:0009922">
    <property type="term" value="F:fatty acid elongase activity"/>
    <property type="evidence" value="ECO:0007669"/>
    <property type="project" value="UniProtKB-EC"/>
</dbReference>
<keyword evidence="7 10" id="KW-0443">Lipid metabolism</keyword>
<dbReference type="OMA" id="ITWGSLM"/>
<evidence type="ECO:0000256" key="7">
    <source>
        <dbReference type="ARBA" id="ARBA00023098"/>
    </source>
</evidence>
<dbReference type="Proteomes" id="UP000094527">
    <property type="component" value="Unassembled WGS sequence"/>
</dbReference>
<feature type="transmembrane region" description="Helical" evidence="10">
    <location>
        <begin position="250"/>
        <end position="271"/>
    </location>
</feature>
<keyword evidence="6 10" id="KW-1133">Transmembrane helix</keyword>
<dbReference type="InterPro" id="IPR002076">
    <property type="entry name" value="ELO_fam"/>
</dbReference>
<comment type="catalytic activity">
    <reaction evidence="10">
        <text>a very-long-chain acyl-CoA + malonyl-CoA + H(+) = a very-long-chain 3-oxoacyl-CoA + CO2 + CoA</text>
        <dbReference type="Rhea" id="RHEA:32727"/>
        <dbReference type="ChEBI" id="CHEBI:15378"/>
        <dbReference type="ChEBI" id="CHEBI:16526"/>
        <dbReference type="ChEBI" id="CHEBI:57287"/>
        <dbReference type="ChEBI" id="CHEBI:57384"/>
        <dbReference type="ChEBI" id="CHEBI:90725"/>
        <dbReference type="ChEBI" id="CHEBI:90736"/>
        <dbReference type="EC" id="2.3.1.199"/>
    </reaction>
</comment>
<comment type="similarity">
    <text evidence="10">Belongs to the ELO family.</text>
</comment>
<evidence type="ECO:0000256" key="10">
    <source>
        <dbReference type="RuleBase" id="RU361115"/>
    </source>
</evidence>
<organism evidence="11 12">
    <name type="scientific">Orchesella cincta</name>
    <name type="common">Springtail</name>
    <name type="synonym">Podura cincta</name>
    <dbReference type="NCBI Taxonomy" id="48709"/>
    <lineage>
        <taxon>Eukaryota</taxon>
        <taxon>Metazoa</taxon>
        <taxon>Ecdysozoa</taxon>
        <taxon>Arthropoda</taxon>
        <taxon>Hexapoda</taxon>
        <taxon>Collembola</taxon>
        <taxon>Entomobryomorpha</taxon>
        <taxon>Entomobryoidea</taxon>
        <taxon>Orchesellidae</taxon>
        <taxon>Orchesellinae</taxon>
        <taxon>Orchesella</taxon>
    </lineage>
</organism>
<keyword evidence="3 10" id="KW-0808">Transferase</keyword>
<name>A0A1D2MW57_ORCCI</name>
<dbReference type="PROSITE" id="PS01188">
    <property type="entry name" value="ELO"/>
    <property type="match status" value="1"/>
</dbReference>
<protein>
    <recommendedName>
        <fullName evidence="10">Elongation of very long chain fatty acids protein</fullName>
        <ecNumber evidence="10">2.3.1.199</ecNumber>
    </recommendedName>
    <alternativeName>
        <fullName evidence="10">Very-long-chain 3-oxoacyl-CoA synthase</fullName>
    </alternativeName>
</protein>
<comment type="caution">
    <text evidence="11">The sequence shown here is derived from an EMBL/GenBank/DDBJ whole genome shotgun (WGS) entry which is preliminary data.</text>
</comment>
<feature type="transmembrane region" description="Helical" evidence="10">
    <location>
        <begin position="152"/>
        <end position="169"/>
    </location>
</feature>
<feature type="transmembrane region" description="Helical" evidence="10">
    <location>
        <begin position="42"/>
        <end position="62"/>
    </location>
</feature>
<dbReference type="GO" id="GO:0019367">
    <property type="term" value="P:fatty acid elongation, saturated fatty acid"/>
    <property type="evidence" value="ECO:0007669"/>
    <property type="project" value="TreeGrafter"/>
</dbReference>
<feature type="transmembrane region" description="Helical" evidence="10">
    <location>
        <begin position="175"/>
        <end position="194"/>
    </location>
</feature>
<dbReference type="GO" id="GO:0042761">
    <property type="term" value="P:very long-chain fatty acid biosynthetic process"/>
    <property type="evidence" value="ECO:0007669"/>
    <property type="project" value="TreeGrafter"/>
</dbReference>
<dbReference type="GO" id="GO:0034626">
    <property type="term" value="P:fatty acid elongation, polyunsaturated fatty acid"/>
    <property type="evidence" value="ECO:0007669"/>
    <property type="project" value="TreeGrafter"/>
</dbReference>